<keyword evidence="3" id="KW-1003">Cell membrane</keyword>
<dbReference type="RefSeq" id="WP_169281757.1">
    <property type="nucleotide sequence ID" value="NZ_CP051680.1"/>
</dbReference>
<dbReference type="PANTHER" id="PTHR47371">
    <property type="entry name" value="LIPOTEICHOIC ACID SYNTHASE"/>
    <property type="match status" value="1"/>
</dbReference>
<dbReference type="AlphaFoldDB" id="A0A7Z2VLH7"/>
<feature type="transmembrane region" description="Helical" evidence="7">
    <location>
        <begin position="84"/>
        <end position="104"/>
    </location>
</feature>
<dbReference type="KEGG" id="cheb:HH215_21470"/>
<keyword evidence="4 7" id="KW-0812">Transmembrane</keyword>
<evidence type="ECO:0000256" key="2">
    <source>
        <dbReference type="ARBA" id="ARBA00004936"/>
    </source>
</evidence>
<evidence type="ECO:0000313" key="9">
    <source>
        <dbReference type="EMBL" id="QJD85496.1"/>
    </source>
</evidence>
<dbReference type="Proteomes" id="UP000502248">
    <property type="component" value="Chromosome"/>
</dbReference>
<dbReference type="Pfam" id="PF00884">
    <property type="entry name" value="Sulfatase"/>
    <property type="match status" value="1"/>
</dbReference>
<feature type="transmembrane region" description="Helical" evidence="7">
    <location>
        <begin position="56"/>
        <end position="78"/>
    </location>
</feature>
<comment type="pathway">
    <text evidence="2">Cell wall biogenesis; lipoteichoic acid biosynthesis.</text>
</comment>
<evidence type="ECO:0000256" key="5">
    <source>
        <dbReference type="ARBA" id="ARBA00022989"/>
    </source>
</evidence>
<name>A0A7Z2VLH7_9BACL</name>
<evidence type="ECO:0000256" key="4">
    <source>
        <dbReference type="ARBA" id="ARBA00022692"/>
    </source>
</evidence>
<comment type="subcellular location">
    <subcellularLocation>
        <location evidence="1">Cell membrane</location>
        <topology evidence="1">Multi-pass membrane protein</topology>
    </subcellularLocation>
</comment>
<dbReference type="InterPro" id="IPR017850">
    <property type="entry name" value="Alkaline_phosphatase_core_sf"/>
</dbReference>
<sequence length="835" mass="96117">MSIALLVTGTLAYYINLIHIRFFGEIIALSQIRQFLFSKKMASVSVEMLFQSAGRLVRWGDAYFAILLAEVLLTLFVGDHNAVTPLWILWVLNGLLLLLIAATIRQYRRLRRGAMSSRHFGMFISYYFSWLLARRRRMEQEQLHNDLATPSLEGQDVPSGEDLPDDEWFGKFRGMNVILIQLESFQQFLLNHKIEGQEVTPFMNRLANENIAFTDIFSQYAQGHTCDAELAVLHSLYPLKHEVVNYKHYDKKYYGMPSILRNHGYQAMAYHGYKGDFYNRRTMMKTHGFEAFFSEEDYISTDQACGWMSDFSFFEQSIEKIKTMRQPFFAFMISLTSHFPFKLEERHWKLSLSKDVPEFLQLYYQCMNYTDRSLQRFYECLEQEGLLDNTILAFYGDHEGVTSEHLLSLYEELGINQANHLMVSNQMSMAKVPFIIASGDSNRELTITSDKVGSTLDVGQTLLYLLGLPKISYGMGMNLFTAPEERIIPLAQYHLGSFAARDTLCIASESGDYVNSIIYDRKKEIMLLPISGVNKSYFDYSRQQVNRSEYLIVNDLLVTSDQLKQSNPSGSEKASFTPDVERLLSKADNESIVIPISYVMDQMYLSGQTNDLDNMRRLENFYRQARKKNIRFFSTLDLDLNDKPIYYEDRFYTEILMDKGYKVEAVDPIPLPSYLTNLQDHSLIIASVCDEGSSQFLPQFAKEMTEYGFHQLNHTKLRHSYINLIYKNKGFVSLYEEISELKIERSWLSRTLMNGVALPSDLQVMSKGSFAGSSSEIRVNNSECSKNQRGLNFAVVDMGSGKVVDMFAADTFATTTIDNGMFRAYRENASRDVAL</sequence>
<dbReference type="SUPFAM" id="SSF53649">
    <property type="entry name" value="Alkaline phosphatase-like"/>
    <property type="match status" value="1"/>
</dbReference>
<dbReference type="CDD" id="cd16015">
    <property type="entry name" value="LTA_synthase"/>
    <property type="match status" value="1"/>
</dbReference>
<dbReference type="GO" id="GO:0005886">
    <property type="term" value="C:plasma membrane"/>
    <property type="evidence" value="ECO:0007669"/>
    <property type="project" value="UniProtKB-SubCell"/>
</dbReference>
<dbReference type="PANTHER" id="PTHR47371:SF3">
    <property type="entry name" value="PHOSPHOGLYCEROL TRANSFERASE I"/>
    <property type="match status" value="1"/>
</dbReference>
<dbReference type="Gene3D" id="3.40.720.10">
    <property type="entry name" value="Alkaline Phosphatase, subunit A"/>
    <property type="match status" value="1"/>
</dbReference>
<evidence type="ECO:0000256" key="7">
    <source>
        <dbReference type="SAM" id="Phobius"/>
    </source>
</evidence>
<dbReference type="InterPro" id="IPR000917">
    <property type="entry name" value="Sulfatase_N"/>
</dbReference>
<evidence type="ECO:0000256" key="1">
    <source>
        <dbReference type="ARBA" id="ARBA00004651"/>
    </source>
</evidence>
<evidence type="ECO:0000259" key="8">
    <source>
        <dbReference type="Pfam" id="PF00884"/>
    </source>
</evidence>
<evidence type="ECO:0000256" key="3">
    <source>
        <dbReference type="ARBA" id="ARBA00022475"/>
    </source>
</evidence>
<proteinExistence type="predicted"/>
<feature type="transmembrane region" description="Helical" evidence="7">
    <location>
        <begin position="12"/>
        <end position="36"/>
    </location>
</feature>
<dbReference type="InterPro" id="IPR050448">
    <property type="entry name" value="OpgB/LTA_synthase_biosynth"/>
</dbReference>
<feature type="transmembrane region" description="Helical" evidence="7">
    <location>
        <begin position="116"/>
        <end position="133"/>
    </location>
</feature>
<feature type="domain" description="Sulfatase N-terminal" evidence="8">
    <location>
        <begin position="176"/>
        <end position="467"/>
    </location>
</feature>
<keyword evidence="10" id="KW-1185">Reference proteome</keyword>
<dbReference type="Gene3D" id="3.30.1120.170">
    <property type="match status" value="1"/>
</dbReference>
<dbReference type="EMBL" id="CP051680">
    <property type="protein sequence ID" value="QJD85496.1"/>
    <property type="molecule type" value="Genomic_DNA"/>
</dbReference>
<evidence type="ECO:0000256" key="6">
    <source>
        <dbReference type="ARBA" id="ARBA00023136"/>
    </source>
</evidence>
<keyword evidence="5 7" id="KW-1133">Transmembrane helix</keyword>
<evidence type="ECO:0000313" key="10">
    <source>
        <dbReference type="Proteomes" id="UP000502248"/>
    </source>
</evidence>
<keyword evidence="6 7" id="KW-0472">Membrane</keyword>
<gene>
    <name evidence="9" type="ORF">HH215_21470</name>
</gene>
<organism evidence="9 10">
    <name type="scientific">Cohnella herbarum</name>
    <dbReference type="NCBI Taxonomy" id="2728023"/>
    <lineage>
        <taxon>Bacteria</taxon>
        <taxon>Bacillati</taxon>
        <taxon>Bacillota</taxon>
        <taxon>Bacilli</taxon>
        <taxon>Bacillales</taxon>
        <taxon>Paenibacillaceae</taxon>
        <taxon>Cohnella</taxon>
    </lineage>
</organism>
<reference evidence="9 10" key="1">
    <citation type="submission" date="2020-04" db="EMBL/GenBank/DDBJ databases">
        <title>Genome sequencing of novel species.</title>
        <authorList>
            <person name="Heo J."/>
            <person name="Kim S.-J."/>
            <person name="Kim J.-S."/>
            <person name="Hong S.-B."/>
            <person name="Kwon S.-W."/>
        </authorList>
    </citation>
    <scope>NUCLEOTIDE SEQUENCE [LARGE SCALE GENOMIC DNA]</scope>
    <source>
        <strain evidence="9 10">MFER-1</strain>
    </source>
</reference>
<accession>A0A7Z2VLH7</accession>
<protein>
    <submittedName>
        <fullName evidence="9">LTA synthase family protein</fullName>
    </submittedName>
</protein>